<dbReference type="EMBL" id="JUFZ01000096">
    <property type="protein sequence ID" value="KIC06586.1"/>
    <property type="molecule type" value="Genomic_DNA"/>
</dbReference>
<sequence>MFPIIPPDRIALNGKGRIPDFGFGHFDGERLSEILSAVLGGIYFQTT</sequence>
<dbReference type="AlphaFoldDB" id="A0A0C1GMB3"/>
<accession>A0A0C1GMB3</accession>
<evidence type="ECO:0000313" key="1">
    <source>
        <dbReference type="EMBL" id="KIC06586.1"/>
    </source>
</evidence>
<reference evidence="1 2" key="1">
    <citation type="submission" date="2014-12" db="EMBL/GenBank/DDBJ databases">
        <title>Genome sequence of Morococcus cerebrosus.</title>
        <authorList>
            <person name="Shin S.-K."/>
            <person name="Yi H."/>
        </authorList>
    </citation>
    <scope>NUCLEOTIDE SEQUENCE [LARGE SCALE GENOMIC DNA]</scope>
    <source>
        <strain evidence="1 2">CIP 81.93</strain>
    </source>
</reference>
<name>A0A0C1GMB3_9NEIS</name>
<dbReference type="Proteomes" id="UP000031390">
    <property type="component" value="Unassembled WGS sequence"/>
</dbReference>
<protein>
    <submittedName>
        <fullName evidence="1">Uncharacterized protein</fullName>
    </submittedName>
</protein>
<evidence type="ECO:0000313" key="2">
    <source>
        <dbReference type="Proteomes" id="UP000031390"/>
    </source>
</evidence>
<gene>
    <name evidence="1" type="ORF">MCC93_20000</name>
</gene>
<organism evidence="1 2">
    <name type="scientific">Morococcus cerebrosus</name>
    <dbReference type="NCBI Taxonomy" id="1056807"/>
    <lineage>
        <taxon>Bacteria</taxon>
        <taxon>Pseudomonadati</taxon>
        <taxon>Pseudomonadota</taxon>
        <taxon>Betaproteobacteria</taxon>
        <taxon>Neisseriales</taxon>
        <taxon>Neisseriaceae</taxon>
        <taxon>Morococcus</taxon>
    </lineage>
</organism>
<proteinExistence type="predicted"/>
<comment type="caution">
    <text evidence="1">The sequence shown here is derived from an EMBL/GenBank/DDBJ whole genome shotgun (WGS) entry which is preliminary data.</text>
</comment>